<feature type="binding site" evidence="3">
    <location>
        <position position="122"/>
    </location>
    <ligand>
        <name>a divalent metal cation</name>
        <dbReference type="ChEBI" id="CHEBI:60240"/>
    </ligand>
</feature>
<dbReference type="PANTHER" id="PTHR37302:SF3">
    <property type="entry name" value="DAMAGE-INDUCIBLE PROTEIN DINB"/>
    <property type="match status" value="1"/>
</dbReference>
<dbReference type="OrthoDB" id="9811413at2"/>
<comment type="similarity">
    <text evidence="1">Belongs to the DinB family.</text>
</comment>
<dbReference type="InterPro" id="IPR007837">
    <property type="entry name" value="DinB"/>
</dbReference>
<evidence type="ECO:0000313" key="5">
    <source>
        <dbReference type="Proteomes" id="UP000238157"/>
    </source>
</evidence>
<dbReference type="InterPro" id="IPR034660">
    <property type="entry name" value="DinB/YfiT-like"/>
</dbReference>
<evidence type="ECO:0000256" key="1">
    <source>
        <dbReference type="ARBA" id="ARBA00008635"/>
    </source>
</evidence>
<evidence type="ECO:0000256" key="2">
    <source>
        <dbReference type="ARBA" id="ARBA00022723"/>
    </source>
</evidence>
<dbReference type="Pfam" id="PF05163">
    <property type="entry name" value="DinB"/>
    <property type="match status" value="1"/>
</dbReference>
<comment type="caution">
    <text evidence="4">The sequence shown here is derived from an EMBL/GenBank/DDBJ whole genome shotgun (WGS) entry which is preliminary data.</text>
</comment>
<dbReference type="EMBL" id="PVTR01000003">
    <property type="protein sequence ID" value="PRY88986.1"/>
    <property type="molecule type" value="Genomic_DNA"/>
</dbReference>
<dbReference type="AlphaFoldDB" id="A0A2T0WQL4"/>
<accession>A0A2T0WQL4</accession>
<organism evidence="4 5">
    <name type="scientific">Mongoliibacter ruber</name>
    <dbReference type="NCBI Taxonomy" id="1750599"/>
    <lineage>
        <taxon>Bacteria</taxon>
        <taxon>Pseudomonadati</taxon>
        <taxon>Bacteroidota</taxon>
        <taxon>Cytophagia</taxon>
        <taxon>Cytophagales</taxon>
        <taxon>Cyclobacteriaceae</taxon>
        <taxon>Mongoliibacter</taxon>
    </lineage>
</organism>
<feature type="binding site" evidence="3">
    <location>
        <position position="40"/>
    </location>
    <ligand>
        <name>a divalent metal cation</name>
        <dbReference type="ChEBI" id="CHEBI:60240"/>
    </ligand>
</feature>
<name>A0A2T0WQL4_9BACT</name>
<evidence type="ECO:0000256" key="3">
    <source>
        <dbReference type="PIRSR" id="PIRSR607837-1"/>
    </source>
</evidence>
<protein>
    <submittedName>
        <fullName evidence="4">Putative damage-inducible protein DinB</fullName>
    </submittedName>
</protein>
<reference evidence="4 5" key="1">
    <citation type="submission" date="2018-03" db="EMBL/GenBank/DDBJ databases">
        <title>Genomic Encyclopedia of Archaeal and Bacterial Type Strains, Phase II (KMG-II): from individual species to whole genera.</title>
        <authorList>
            <person name="Goeker M."/>
        </authorList>
    </citation>
    <scope>NUCLEOTIDE SEQUENCE [LARGE SCALE GENOMIC DNA]</scope>
    <source>
        <strain evidence="4 5">DSM 27929</strain>
    </source>
</reference>
<feature type="binding site" evidence="3">
    <location>
        <position position="118"/>
    </location>
    <ligand>
        <name>a divalent metal cation</name>
        <dbReference type="ChEBI" id="CHEBI:60240"/>
    </ligand>
</feature>
<dbReference type="PANTHER" id="PTHR37302">
    <property type="entry name" value="SLR1116 PROTEIN"/>
    <property type="match status" value="1"/>
</dbReference>
<gene>
    <name evidence="4" type="ORF">CLW00_103106</name>
</gene>
<proteinExistence type="inferred from homology"/>
<dbReference type="SUPFAM" id="SSF109854">
    <property type="entry name" value="DinB/YfiT-like putative metalloenzymes"/>
    <property type="match status" value="1"/>
</dbReference>
<dbReference type="RefSeq" id="WP_106132783.1">
    <property type="nucleotide sequence ID" value="NZ_PVTR01000003.1"/>
</dbReference>
<dbReference type="Proteomes" id="UP000238157">
    <property type="component" value="Unassembled WGS sequence"/>
</dbReference>
<keyword evidence="5" id="KW-1185">Reference proteome</keyword>
<dbReference type="GO" id="GO:0046872">
    <property type="term" value="F:metal ion binding"/>
    <property type="evidence" value="ECO:0007669"/>
    <property type="project" value="UniProtKB-KW"/>
</dbReference>
<keyword evidence="2 3" id="KW-0479">Metal-binding</keyword>
<dbReference type="Gene3D" id="1.20.120.450">
    <property type="entry name" value="dinb family like domain"/>
    <property type="match status" value="1"/>
</dbReference>
<evidence type="ECO:0000313" key="4">
    <source>
        <dbReference type="EMBL" id="PRY88986.1"/>
    </source>
</evidence>
<sequence>MKSFVRNFLEYNHSSNDKVISLLEKHKEELPEKCITLFSHILNAQEIWNARILGKQPEFKVWDVSNLAEFRNFNQRFFSGSIAILEEFNLDQKIDYRTSKGDPFISTVQDILIHVVNHGSYHRGQIMQLLRDEVNDAISTDYIFYKR</sequence>